<evidence type="ECO:0000313" key="1">
    <source>
        <dbReference type="EMBL" id="MBA1143948.1"/>
    </source>
</evidence>
<sequence length="50" mass="5579">MYHLQLFKTLSGLASAGFNPRVYILSLALGKTVADHRDLKLPPRTGERQP</sequence>
<dbReference type="AlphaFoldDB" id="A0A838BB97"/>
<gene>
    <name evidence="1" type="ORF">H0241_27440</name>
</gene>
<keyword evidence="2" id="KW-1185">Reference proteome</keyword>
<accession>A0A838BB97</accession>
<organism evidence="1 2">
    <name type="scientific">Mesorhizobium neociceri</name>
    <dbReference type="NCBI Taxonomy" id="1307853"/>
    <lineage>
        <taxon>Bacteria</taxon>
        <taxon>Pseudomonadati</taxon>
        <taxon>Pseudomonadota</taxon>
        <taxon>Alphaproteobacteria</taxon>
        <taxon>Hyphomicrobiales</taxon>
        <taxon>Phyllobacteriaceae</taxon>
        <taxon>Mesorhizobium</taxon>
    </lineage>
</organism>
<comment type="caution">
    <text evidence="1">The sequence shown here is derived from an EMBL/GenBank/DDBJ whole genome shotgun (WGS) entry which is preliminary data.</text>
</comment>
<dbReference type="EMBL" id="JACDTY010000018">
    <property type="protein sequence ID" value="MBA1143948.1"/>
    <property type="molecule type" value="Genomic_DNA"/>
</dbReference>
<name>A0A838BB97_9HYPH</name>
<evidence type="ECO:0000313" key="2">
    <source>
        <dbReference type="Proteomes" id="UP000558284"/>
    </source>
</evidence>
<dbReference type="RefSeq" id="WP_181060912.1">
    <property type="nucleotide sequence ID" value="NZ_JACDTY010000018.1"/>
</dbReference>
<dbReference type="Proteomes" id="UP000558284">
    <property type="component" value="Unassembled WGS sequence"/>
</dbReference>
<protein>
    <submittedName>
        <fullName evidence="1">Uncharacterized protein</fullName>
    </submittedName>
</protein>
<proteinExistence type="predicted"/>
<reference evidence="1 2" key="1">
    <citation type="submission" date="2020-07" db="EMBL/GenBank/DDBJ databases">
        <title>Definition of the novel symbiovar canariense within Mesorhizobium novociceri, a new species of genus Mesorhizobium nodulating Cicer canariense in the Caldera de Taburiente National Park (La Palma, Canary Islands).</title>
        <authorList>
            <person name="Leon-Barrios M."/>
            <person name="Perez-Yepez J."/>
            <person name="Flores-Felix J.D."/>
            <person name="Ramirez-Baena M.H."/>
            <person name="Pulido-Suarez L."/>
            <person name="Igual J.M."/>
            <person name="Velazquez E."/>
            <person name="Peix A."/>
        </authorList>
    </citation>
    <scope>NUCLEOTIDE SEQUENCE [LARGE SCALE GENOMIC DNA]</scope>
    <source>
        <strain evidence="1 2">CCANP35</strain>
    </source>
</reference>